<gene>
    <name evidence="1" type="ORF">NCTC11647_03586</name>
</gene>
<dbReference type="EMBL" id="UATL01000005">
    <property type="protein sequence ID" value="SPY44637.1"/>
    <property type="molecule type" value="Genomic_DNA"/>
</dbReference>
<evidence type="ECO:0000313" key="2">
    <source>
        <dbReference type="Proteomes" id="UP000251647"/>
    </source>
</evidence>
<dbReference type="RefSeq" id="WP_005304627.1">
    <property type="nucleotide sequence ID" value="NZ_JAATTX010000004.1"/>
</dbReference>
<proteinExistence type="predicted"/>
<dbReference type="Proteomes" id="UP000251647">
    <property type="component" value="Unassembled WGS sequence"/>
</dbReference>
<accession>A0A2T3QMZ2</accession>
<organism evidence="1 2">
    <name type="scientific">Photobacterium damselae</name>
    <dbReference type="NCBI Taxonomy" id="38293"/>
    <lineage>
        <taxon>Bacteria</taxon>
        <taxon>Pseudomonadati</taxon>
        <taxon>Pseudomonadota</taxon>
        <taxon>Gammaproteobacteria</taxon>
        <taxon>Vibrionales</taxon>
        <taxon>Vibrionaceae</taxon>
        <taxon>Photobacterium</taxon>
    </lineage>
</organism>
<reference evidence="1 2" key="1">
    <citation type="submission" date="2018-06" db="EMBL/GenBank/DDBJ databases">
        <authorList>
            <consortium name="Pathogen Informatics"/>
            <person name="Doyle S."/>
        </authorList>
    </citation>
    <scope>NUCLEOTIDE SEQUENCE [LARGE SCALE GENOMIC DNA]</scope>
    <source>
        <strain evidence="1 2">NCTC11647</strain>
    </source>
</reference>
<name>A0A2T3QMZ2_PHODM</name>
<evidence type="ECO:0000313" key="1">
    <source>
        <dbReference type="EMBL" id="SPY44637.1"/>
    </source>
</evidence>
<dbReference type="OrthoDB" id="5830072at2"/>
<dbReference type="AlphaFoldDB" id="A0A2T3QMZ2"/>
<sequence length="277" mass="31820">MDANDNLKTCHDEVIGILVVKDGNGFIRRTKDHQQRFVSIPYYLSNQTAFKRPILFVTESPHVEEFKVGQVYDCLTQELVHARPVNGVTGNNIRQYLIGLLLGIKLTLEDGYYPIIVINALQEQCSLGQDTALYRTRNFIKYWPSRIEYLQKRLQELDPIIAINACTAGDFYLMREGKMTQTKAFSSGRRQDFEQAFSLLLFEEFGYSDAVNSSDDKLVFMGSFDLAGLVMKELYDAYNPRHILLKKSTHPSAWARSNQLPQLRECGTQLRTLFKIN</sequence>
<protein>
    <submittedName>
        <fullName evidence="1">Uncharacterized protein</fullName>
    </submittedName>
</protein>